<dbReference type="InterPro" id="IPR036388">
    <property type="entry name" value="WH-like_DNA-bd_sf"/>
</dbReference>
<evidence type="ECO:0000313" key="5">
    <source>
        <dbReference type="EMBL" id="RKT73458.1"/>
    </source>
</evidence>
<dbReference type="SUPFAM" id="SSF46894">
    <property type="entry name" value="C-terminal effector domain of the bipartite response regulators"/>
    <property type="match status" value="1"/>
</dbReference>
<evidence type="ECO:0000259" key="3">
    <source>
        <dbReference type="PROSITE" id="PS50043"/>
    </source>
</evidence>
<dbReference type="InterPro" id="IPR001789">
    <property type="entry name" value="Sig_transdc_resp-reg_receiver"/>
</dbReference>
<keyword evidence="6" id="KW-1185">Reference proteome</keyword>
<evidence type="ECO:0000256" key="1">
    <source>
        <dbReference type="ARBA" id="ARBA00023125"/>
    </source>
</evidence>
<feature type="domain" description="Response regulatory" evidence="4">
    <location>
        <begin position="4"/>
        <end position="115"/>
    </location>
</feature>
<dbReference type="Proteomes" id="UP000272729">
    <property type="component" value="Unassembled WGS sequence"/>
</dbReference>
<keyword evidence="1" id="KW-0238">DNA-binding</keyword>
<dbReference type="Gene3D" id="1.10.10.10">
    <property type="entry name" value="Winged helix-like DNA-binding domain superfamily/Winged helix DNA-binding domain"/>
    <property type="match status" value="1"/>
</dbReference>
<protein>
    <submittedName>
        <fullName evidence="5">Two-component system response regulator DesR</fullName>
    </submittedName>
</protein>
<organism evidence="5 6">
    <name type="scientific">Saccharothrix variisporea</name>
    <dbReference type="NCBI Taxonomy" id="543527"/>
    <lineage>
        <taxon>Bacteria</taxon>
        <taxon>Bacillati</taxon>
        <taxon>Actinomycetota</taxon>
        <taxon>Actinomycetes</taxon>
        <taxon>Pseudonocardiales</taxon>
        <taxon>Pseudonocardiaceae</taxon>
        <taxon>Saccharothrix</taxon>
    </lineage>
</organism>
<dbReference type="Gene3D" id="3.40.50.2300">
    <property type="match status" value="1"/>
</dbReference>
<comment type="caution">
    <text evidence="2">Lacks conserved residue(s) required for the propagation of feature annotation.</text>
</comment>
<dbReference type="PROSITE" id="PS50110">
    <property type="entry name" value="RESPONSE_REGULATORY"/>
    <property type="match status" value="1"/>
</dbReference>
<dbReference type="CDD" id="cd06170">
    <property type="entry name" value="LuxR_C_like"/>
    <property type="match status" value="1"/>
</dbReference>
<sequence>MRIRVLVADESGLERVALTALLRLEGDLDVVASAADGESTVAAAVAHTPDVVLAGLLDGFAVARDLAPLLPSCAVVVLTGTGVPHARQALVTGAKAVLPKSSPSGVLADVVRRVHAGGRYLHPALAADVLVPAPCPLTPRELEALRLVAYDTPVAEVAGRMGLSPGTVRNYLSAAVTKLGAEGTAGAVAAARDNGWL</sequence>
<evidence type="ECO:0000256" key="2">
    <source>
        <dbReference type="PROSITE-ProRule" id="PRU00169"/>
    </source>
</evidence>
<dbReference type="PANTHER" id="PTHR43214:SF42">
    <property type="entry name" value="TRANSCRIPTIONAL REGULATORY PROTEIN DESR"/>
    <property type="match status" value="1"/>
</dbReference>
<dbReference type="SUPFAM" id="SSF52172">
    <property type="entry name" value="CheY-like"/>
    <property type="match status" value="1"/>
</dbReference>
<dbReference type="InterPro" id="IPR039420">
    <property type="entry name" value="WalR-like"/>
</dbReference>
<dbReference type="EMBL" id="RBXR01000001">
    <property type="protein sequence ID" value="RKT73458.1"/>
    <property type="molecule type" value="Genomic_DNA"/>
</dbReference>
<dbReference type="GO" id="GO:0000160">
    <property type="term" value="P:phosphorelay signal transduction system"/>
    <property type="evidence" value="ECO:0007669"/>
    <property type="project" value="InterPro"/>
</dbReference>
<dbReference type="InterPro" id="IPR011006">
    <property type="entry name" value="CheY-like_superfamily"/>
</dbReference>
<reference evidence="5 6" key="1">
    <citation type="submission" date="2018-10" db="EMBL/GenBank/DDBJ databases">
        <title>Sequencing the genomes of 1000 actinobacteria strains.</title>
        <authorList>
            <person name="Klenk H.-P."/>
        </authorList>
    </citation>
    <scope>NUCLEOTIDE SEQUENCE [LARGE SCALE GENOMIC DNA]</scope>
    <source>
        <strain evidence="5 6">DSM 43911</strain>
    </source>
</reference>
<dbReference type="InterPro" id="IPR000792">
    <property type="entry name" value="Tscrpt_reg_LuxR_C"/>
</dbReference>
<proteinExistence type="predicted"/>
<dbReference type="SMART" id="SM00448">
    <property type="entry name" value="REC"/>
    <property type="match status" value="1"/>
</dbReference>
<name>A0A495XP61_9PSEU</name>
<evidence type="ECO:0000259" key="4">
    <source>
        <dbReference type="PROSITE" id="PS50110"/>
    </source>
</evidence>
<dbReference type="PRINTS" id="PR00038">
    <property type="entry name" value="HTHLUXR"/>
</dbReference>
<gene>
    <name evidence="5" type="ORF">DFJ66_6791</name>
</gene>
<dbReference type="PROSITE" id="PS50043">
    <property type="entry name" value="HTH_LUXR_2"/>
    <property type="match status" value="1"/>
</dbReference>
<dbReference type="GO" id="GO:0003677">
    <property type="term" value="F:DNA binding"/>
    <property type="evidence" value="ECO:0007669"/>
    <property type="project" value="UniProtKB-KW"/>
</dbReference>
<comment type="caution">
    <text evidence="5">The sequence shown here is derived from an EMBL/GenBank/DDBJ whole genome shotgun (WGS) entry which is preliminary data.</text>
</comment>
<feature type="domain" description="HTH luxR-type" evidence="3">
    <location>
        <begin position="129"/>
        <end position="195"/>
    </location>
</feature>
<accession>A0A495XP61</accession>
<dbReference type="SMART" id="SM00421">
    <property type="entry name" value="HTH_LUXR"/>
    <property type="match status" value="1"/>
</dbReference>
<dbReference type="AlphaFoldDB" id="A0A495XP61"/>
<dbReference type="Pfam" id="PF00196">
    <property type="entry name" value="GerE"/>
    <property type="match status" value="1"/>
</dbReference>
<dbReference type="GO" id="GO:0006355">
    <property type="term" value="P:regulation of DNA-templated transcription"/>
    <property type="evidence" value="ECO:0007669"/>
    <property type="project" value="InterPro"/>
</dbReference>
<dbReference type="Pfam" id="PF00072">
    <property type="entry name" value="Response_reg"/>
    <property type="match status" value="1"/>
</dbReference>
<dbReference type="PROSITE" id="PS00622">
    <property type="entry name" value="HTH_LUXR_1"/>
    <property type="match status" value="1"/>
</dbReference>
<dbReference type="InterPro" id="IPR016032">
    <property type="entry name" value="Sig_transdc_resp-reg_C-effctor"/>
</dbReference>
<dbReference type="PANTHER" id="PTHR43214">
    <property type="entry name" value="TWO-COMPONENT RESPONSE REGULATOR"/>
    <property type="match status" value="1"/>
</dbReference>
<dbReference type="RefSeq" id="WP_246029999.1">
    <property type="nucleotide sequence ID" value="NZ_JBIUBA010000014.1"/>
</dbReference>
<evidence type="ECO:0000313" key="6">
    <source>
        <dbReference type="Proteomes" id="UP000272729"/>
    </source>
</evidence>